<dbReference type="Gene3D" id="1.10.10.1010">
    <property type="entry name" value="Intein homing endonuclease, domain IV"/>
    <property type="match status" value="5"/>
</dbReference>
<feature type="domain" description="Protein kinase" evidence="1">
    <location>
        <begin position="610"/>
        <end position="879"/>
    </location>
</feature>
<reference evidence="2 3" key="1">
    <citation type="submission" date="2014-02" db="EMBL/GenBank/DDBJ databases">
        <title>Single nucleus genome sequencing reveals high similarity among nuclei of an endomycorrhizal fungus.</title>
        <authorList>
            <person name="Lin K."/>
            <person name="Geurts R."/>
            <person name="Zhang Z."/>
            <person name="Limpens E."/>
            <person name="Saunders D.G."/>
            <person name="Mu D."/>
            <person name="Pang E."/>
            <person name="Cao H."/>
            <person name="Cha H."/>
            <person name="Lin T."/>
            <person name="Zhou Q."/>
            <person name="Shang Y."/>
            <person name="Li Y."/>
            <person name="Ivanov S."/>
            <person name="Sharma T."/>
            <person name="Velzen R.V."/>
            <person name="Ruijter N.D."/>
            <person name="Aanen D.K."/>
            <person name="Win J."/>
            <person name="Kamoun S."/>
            <person name="Bisseling T."/>
            <person name="Huang S."/>
        </authorList>
    </citation>
    <scope>NUCLEOTIDE SEQUENCE [LARGE SCALE GENOMIC DNA]</scope>
    <source>
        <strain evidence="3">DAOM197198w</strain>
    </source>
</reference>
<dbReference type="InterPro" id="IPR051681">
    <property type="entry name" value="Ser/Thr_Kinases-Pseudokinases"/>
</dbReference>
<dbReference type="AlphaFoldDB" id="A0A015J2G4"/>
<comment type="caution">
    <text evidence="2">The sequence shown here is derived from an EMBL/GenBank/DDBJ whole genome shotgun (WGS) entry which is preliminary data.</text>
</comment>
<keyword evidence="3" id="KW-1185">Reference proteome</keyword>
<dbReference type="Pfam" id="PF07714">
    <property type="entry name" value="PK_Tyr_Ser-Thr"/>
    <property type="match status" value="1"/>
</dbReference>
<name>A0A015J2G4_RHIIW</name>
<dbReference type="Proteomes" id="UP000022910">
    <property type="component" value="Unassembled WGS sequence"/>
</dbReference>
<dbReference type="InterPro" id="IPR011009">
    <property type="entry name" value="Kinase-like_dom_sf"/>
</dbReference>
<accession>A0A015J2G4</accession>
<dbReference type="PANTHER" id="PTHR44329">
    <property type="entry name" value="SERINE/THREONINE-PROTEIN KINASE TNNI3K-RELATED"/>
    <property type="match status" value="1"/>
</dbReference>
<dbReference type="PANTHER" id="PTHR44329:SF289">
    <property type="entry name" value="SERINE_THREONINE-PROTEIN KINASE VIK"/>
    <property type="match status" value="1"/>
</dbReference>
<organism evidence="2 3">
    <name type="scientific">Rhizophagus irregularis (strain DAOM 197198w)</name>
    <name type="common">Glomus intraradices</name>
    <dbReference type="NCBI Taxonomy" id="1432141"/>
    <lineage>
        <taxon>Eukaryota</taxon>
        <taxon>Fungi</taxon>
        <taxon>Fungi incertae sedis</taxon>
        <taxon>Mucoromycota</taxon>
        <taxon>Glomeromycotina</taxon>
        <taxon>Glomeromycetes</taxon>
        <taxon>Glomerales</taxon>
        <taxon>Glomeraceae</taxon>
        <taxon>Rhizophagus</taxon>
    </lineage>
</organism>
<sequence length="986" mass="117065">MECIKCKFKCNVIYFQQNFNNWTSGNKYIDKFIQDTQLSAHYDIETALEWIPYDRFCDIKYTAEGKVYRANWIDGYIYEWDIEIQNWKRIDQNIFVTLKSLNDPENISLEFMNISMINRFYGITQDPKTKNYMIVLSGKCKKCNQVCNAIYFQKKFESWTSGNDDIDKFIQDTQLSVHDNHNLFNKAIEWIPYNKFYDIKYIKKIGVYRANWIDGYIYEWDNENQNWKRFAQNMFVILKSLNDPKNISSEFMDIIMINRLYGITQDPQTKNYMMILNYKYDKCEKCNGICNAIHFQQNFENWTSGNDVVDNFIQDTQLSAHHSTKEALEWISYNSFSNIKSIVIGGFSKVYKANWIDGYIKHWDYKNQNWVREGQNIFVYLRSLSDPKNIILEFKNKINRPYGITQDPKTKYYMMVLSDECKICNQACEVIHFQQNFESWTSGNDDIDKFIQDTQLLAHDDAKKALEWIPYNRLYNIKHIEKIRMYRANWIDGYFYKWDNENQDWSRYGKNMIITLKVLNNYVTLEFMNKIKTNYEFYGITQDPQTLNYMMVVIDKCKKCNRICNSIYFQQNFGNWTSGNNDIDQFIQDIQLSVHYKVTDALEWIPYNRFYNIEYVARGGFGKVYRANWIDGRIDKWDNINQNWKRHDENMFVALKSLCYSKNITLEFMNEMIFHHKLDPNYRIINFYGITQDPETKNYVMVLEYADDGSLRKYLDTSYNKLNWQNKINHLFDIITGLKFIHESNLIHRDLHVGNILKLKFKIAITDMGLCKPANCNLQKNNVYGVLPYIAPEILLGRAYTKAADIYSFGIMMYEVISGLPPFHDVSHDENLAIKICQGLRPRFDINVPQLIVHLIKRCLDANSSKRPEVEDIRYILYMWRHEPDEKQTTELQAQIKKADAINDNSSNNSIPSTCLGLSYKTHSEAVYTSRLLNFNNLPEPKNSDDYYRYNDNIISIESSVLLSQQIDISQLDINNLLETKNSDDD</sequence>
<dbReference type="PROSITE" id="PS50011">
    <property type="entry name" value="PROTEIN_KINASE_DOM"/>
    <property type="match status" value="1"/>
</dbReference>
<protein>
    <submittedName>
        <fullName evidence="2">Dun1p</fullName>
    </submittedName>
</protein>
<dbReference type="SUPFAM" id="SSF56112">
    <property type="entry name" value="Protein kinase-like (PK-like)"/>
    <property type="match status" value="1"/>
</dbReference>
<dbReference type="HOGENOM" id="CLU_000288_7_8_1"/>
<dbReference type="GO" id="GO:0005524">
    <property type="term" value="F:ATP binding"/>
    <property type="evidence" value="ECO:0007669"/>
    <property type="project" value="InterPro"/>
</dbReference>
<proteinExistence type="predicted"/>
<dbReference type="EMBL" id="JEMT01023826">
    <property type="protein sequence ID" value="EXX63657.1"/>
    <property type="molecule type" value="Genomic_DNA"/>
</dbReference>
<evidence type="ECO:0000259" key="1">
    <source>
        <dbReference type="PROSITE" id="PS50011"/>
    </source>
</evidence>
<evidence type="ECO:0000313" key="3">
    <source>
        <dbReference type="Proteomes" id="UP000022910"/>
    </source>
</evidence>
<dbReference type="Gene3D" id="1.10.510.10">
    <property type="entry name" value="Transferase(Phosphotransferase) domain 1"/>
    <property type="match status" value="1"/>
</dbReference>
<dbReference type="GO" id="GO:0004674">
    <property type="term" value="F:protein serine/threonine kinase activity"/>
    <property type="evidence" value="ECO:0007669"/>
    <property type="project" value="TreeGrafter"/>
</dbReference>
<dbReference type="InterPro" id="IPR001245">
    <property type="entry name" value="Ser-Thr/Tyr_kinase_cat_dom"/>
</dbReference>
<dbReference type="OrthoDB" id="10403342at2759"/>
<evidence type="ECO:0000313" key="2">
    <source>
        <dbReference type="EMBL" id="EXX63657.1"/>
    </source>
</evidence>
<dbReference type="InterPro" id="IPR000719">
    <property type="entry name" value="Prot_kinase_dom"/>
</dbReference>
<dbReference type="SUPFAM" id="SSF101898">
    <property type="entry name" value="NHL repeat"/>
    <property type="match status" value="1"/>
</dbReference>
<gene>
    <name evidence="2" type="ORF">RirG_150290</name>
</gene>